<dbReference type="Pfam" id="PF03466">
    <property type="entry name" value="LysR_substrate"/>
    <property type="match status" value="1"/>
</dbReference>
<evidence type="ECO:0000256" key="3">
    <source>
        <dbReference type="ARBA" id="ARBA00023125"/>
    </source>
</evidence>
<dbReference type="PANTHER" id="PTHR30537:SF26">
    <property type="entry name" value="GLYCINE CLEAVAGE SYSTEM TRANSCRIPTIONAL ACTIVATOR"/>
    <property type="match status" value="1"/>
</dbReference>
<evidence type="ECO:0000259" key="5">
    <source>
        <dbReference type="PROSITE" id="PS50931"/>
    </source>
</evidence>
<sequence length="308" mass="34220">MIIPTNAIPPLQCLRAFLAVAQFGNFTRAADALGLTQTAVSHQIGQLETHIGAPVFVRNRPNVQLTDLGRKLLPKVETGLSGIWDAFKEAQNSDKTQRIVVSASPEFCTQWLAPRLEKFFNLYPLISLNMILEYRRADLNSGKIDAAVWLGAGHKGLSATRLAVEEEFAVCSPELAKDLPEWLGLSVAPLLQYAGARHTVLDWERWFQQLYGVALHEYAPGFKFEYGPVFDSFSDMIAACKRSEGFALVRSSLVANELSSGQLKRCFDEAVTSDLHYHIVTLPNAQCRPEVEQFRQWIVAEAASGQVN</sequence>
<dbReference type="Pfam" id="PF00126">
    <property type="entry name" value="HTH_1"/>
    <property type="match status" value="1"/>
</dbReference>
<dbReference type="InterPro" id="IPR036388">
    <property type="entry name" value="WH-like_DNA-bd_sf"/>
</dbReference>
<proteinExistence type="inferred from homology"/>
<dbReference type="PROSITE" id="PS50931">
    <property type="entry name" value="HTH_LYSR"/>
    <property type="match status" value="1"/>
</dbReference>
<organism evidence="6 7">
    <name type="scientific">Pseudovibrio japonicus</name>
    <dbReference type="NCBI Taxonomy" id="366534"/>
    <lineage>
        <taxon>Bacteria</taxon>
        <taxon>Pseudomonadati</taxon>
        <taxon>Pseudomonadota</taxon>
        <taxon>Alphaproteobacteria</taxon>
        <taxon>Hyphomicrobiales</taxon>
        <taxon>Stappiaceae</taxon>
        <taxon>Pseudovibrio</taxon>
    </lineage>
</organism>
<keyword evidence="3" id="KW-0238">DNA-binding</keyword>
<dbReference type="PANTHER" id="PTHR30537">
    <property type="entry name" value="HTH-TYPE TRANSCRIPTIONAL REGULATOR"/>
    <property type="match status" value="1"/>
</dbReference>
<protein>
    <submittedName>
        <fullName evidence="6">Transcriptional regulator</fullName>
    </submittedName>
</protein>
<keyword evidence="2" id="KW-0805">Transcription regulation</keyword>
<dbReference type="SUPFAM" id="SSF46785">
    <property type="entry name" value="Winged helix' DNA-binding domain"/>
    <property type="match status" value="1"/>
</dbReference>
<reference evidence="7" key="1">
    <citation type="journal article" date="2019" name="Int. J. Syst. Evol. Microbiol.">
        <title>The Global Catalogue of Microorganisms (GCM) 10K type strain sequencing project: providing services to taxonomists for standard genome sequencing and annotation.</title>
        <authorList>
            <consortium name="The Broad Institute Genomics Platform"/>
            <consortium name="The Broad Institute Genome Sequencing Center for Infectious Disease"/>
            <person name="Wu L."/>
            <person name="Ma J."/>
        </authorList>
    </citation>
    <scope>NUCLEOTIDE SEQUENCE [LARGE SCALE GENOMIC DNA]</scope>
    <source>
        <strain evidence="7">KCTC 12861</strain>
    </source>
</reference>
<dbReference type="PRINTS" id="PR00039">
    <property type="entry name" value="HTHLYSR"/>
</dbReference>
<keyword evidence="7" id="KW-1185">Reference proteome</keyword>
<dbReference type="InterPro" id="IPR000847">
    <property type="entry name" value="LysR_HTH_N"/>
</dbReference>
<comment type="caution">
    <text evidence="6">The sequence shown here is derived from an EMBL/GenBank/DDBJ whole genome shotgun (WGS) entry which is preliminary data.</text>
</comment>
<dbReference type="SUPFAM" id="SSF53850">
    <property type="entry name" value="Periplasmic binding protein-like II"/>
    <property type="match status" value="1"/>
</dbReference>
<accession>A0ABQ3EHI6</accession>
<dbReference type="InterPro" id="IPR058163">
    <property type="entry name" value="LysR-type_TF_proteobact-type"/>
</dbReference>
<name>A0ABQ3EHI6_9HYPH</name>
<feature type="domain" description="HTH lysR-type" evidence="5">
    <location>
        <begin position="9"/>
        <end position="66"/>
    </location>
</feature>
<comment type="similarity">
    <text evidence="1">Belongs to the LysR transcriptional regulatory family.</text>
</comment>
<dbReference type="EMBL" id="BMXE01000006">
    <property type="protein sequence ID" value="GHB39995.1"/>
    <property type="molecule type" value="Genomic_DNA"/>
</dbReference>
<evidence type="ECO:0000256" key="1">
    <source>
        <dbReference type="ARBA" id="ARBA00009437"/>
    </source>
</evidence>
<dbReference type="Gene3D" id="3.40.190.10">
    <property type="entry name" value="Periplasmic binding protein-like II"/>
    <property type="match status" value="2"/>
</dbReference>
<evidence type="ECO:0000256" key="4">
    <source>
        <dbReference type="ARBA" id="ARBA00023163"/>
    </source>
</evidence>
<evidence type="ECO:0000256" key="2">
    <source>
        <dbReference type="ARBA" id="ARBA00023015"/>
    </source>
</evidence>
<evidence type="ECO:0000313" key="7">
    <source>
        <dbReference type="Proteomes" id="UP000637980"/>
    </source>
</evidence>
<keyword evidence="4" id="KW-0804">Transcription</keyword>
<dbReference type="Proteomes" id="UP000637980">
    <property type="component" value="Unassembled WGS sequence"/>
</dbReference>
<dbReference type="Gene3D" id="1.10.10.10">
    <property type="entry name" value="Winged helix-like DNA-binding domain superfamily/Winged helix DNA-binding domain"/>
    <property type="match status" value="1"/>
</dbReference>
<dbReference type="RefSeq" id="WP_189437769.1">
    <property type="nucleotide sequence ID" value="NZ_BMXE01000006.1"/>
</dbReference>
<dbReference type="InterPro" id="IPR005119">
    <property type="entry name" value="LysR_subst-bd"/>
</dbReference>
<gene>
    <name evidence="6" type="ORF">GCM10007094_31590</name>
</gene>
<dbReference type="InterPro" id="IPR036390">
    <property type="entry name" value="WH_DNA-bd_sf"/>
</dbReference>
<evidence type="ECO:0000313" key="6">
    <source>
        <dbReference type="EMBL" id="GHB39995.1"/>
    </source>
</evidence>